<sequence>MATPTTPTPPASPSGAASKGSGGIKIVNIDFLDIRDREITARSDVRSDWQMLEQRKQKVGTLGEDDQAEYNRLTKLLAVVNGTATKTPQFLDPLFGATRHLLRQDDLGLQPIEVEHRGFTAASSARLEFPKLANADEATRDREVARIGLVLGLLQLWKAPLPRLIADSTGEVKADDTSPNFGEFGEQLVKAMARVSTRIDLAVRILKTMSDAVNVAGDAREPEISSLEYAQVFEKLVERNISAKDPNLKPQVEESFGRVQDIGAEKPMHEFEINLPDLEATTEFEVVGDHCRLMGSFIFASAFEELKAFQVVDKLVEMSQRGEIPLIRGPAGTQLYSYWREAPNRMSEVERQNFYAMTLGLPTGQPGVSVNSDFQDLWLRFVSSVSSLVRESRVDRLIRSSLPVAINQQQVKKAARDLAVNMSSRGYGMIFYAAADLQKQINDMIALLRDPELRAAFGARDMWGVIDQIAQTELGGARNSSKYRMLATSGAIITNWIANHTDRLRDPTAPMVELRDVENPPARASGQTPVSKPTDYDLVNACEMWLADSAMGEDRVEQMSQPRESPQVTSRPIQIPSIARDLLEGTGLGLGMGFDPGLSRANGRANGHGSYAGY</sequence>
<dbReference type="Proteomes" id="UP000516148">
    <property type="component" value="Chromosome"/>
</dbReference>
<reference evidence="2 3" key="1">
    <citation type="submission" date="2020-09" db="EMBL/GenBank/DDBJ databases">
        <title>Sphingomonas sp., a new species isolated from pork steak.</title>
        <authorList>
            <person name="Heidler von Heilborn D."/>
        </authorList>
    </citation>
    <scope>NUCLEOTIDE SEQUENCE [LARGE SCALE GENOMIC DNA]</scope>
    <source>
        <strain evidence="3">S8-3T</strain>
    </source>
</reference>
<gene>
    <name evidence="2" type="ORF">H3Z74_24110</name>
</gene>
<feature type="region of interest" description="Disordered" evidence="1">
    <location>
        <begin position="1"/>
        <end position="20"/>
    </location>
</feature>
<dbReference type="KEGG" id="spap:H3Z74_24110"/>
<dbReference type="AlphaFoldDB" id="A0A7H0LJ13"/>
<dbReference type="RefSeq" id="WP_187761977.1">
    <property type="nucleotide sequence ID" value="NZ_CP061038.1"/>
</dbReference>
<name>A0A7H0LJ13_9SPHN</name>
<organism evidence="2 3">
    <name type="scientific">Sphingomonas alpina</name>
    <dbReference type="NCBI Taxonomy" id="653931"/>
    <lineage>
        <taxon>Bacteria</taxon>
        <taxon>Pseudomonadati</taxon>
        <taxon>Pseudomonadota</taxon>
        <taxon>Alphaproteobacteria</taxon>
        <taxon>Sphingomonadales</taxon>
        <taxon>Sphingomonadaceae</taxon>
        <taxon>Sphingomonas</taxon>
    </lineage>
</organism>
<keyword evidence="3" id="KW-1185">Reference proteome</keyword>
<protein>
    <submittedName>
        <fullName evidence="2">Uncharacterized protein</fullName>
    </submittedName>
</protein>
<proteinExistence type="predicted"/>
<feature type="compositionally biased region" description="Pro residues" evidence="1">
    <location>
        <begin position="1"/>
        <end position="12"/>
    </location>
</feature>
<dbReference type="EMBL" id="CP061038">
    <property type="protein sequence ID" value="QNQ09666.1"/>
    <property type="molecule type" value="Genomic_DNA"/>
</dbReference>
<evidence type="ECO:0000256" key="1">
    <source>
        <dbReference type="SAM" id="MobiDB-lite"/>
    </source>
</evidence>
<accession>A0A7H0LJ13</accession>
<evidence type="ECO:0000313" key="2">
    <source>
        <dbReference type="EMBL" id="QNQ09666.1"/>
    </source>
</evidence>
<evidence type="ECO:0000313" key="3">
    <source>
        <dbReference type="Proteomes" id="UP000516148"/>
    </source>
</evidence>